<dbReference type="GO" id="GO:1990180">
    <property type="term" value="P:mitochondrial tRNA 3'-end processing"/>
    <property type="evidence" value="ECO:0007669"/>
    <property type="project" value="TreeGrafter"/>
</dbReference>
<proteinExistence type="inferred from homology"/>
<reference evidence="13 14" key="1">
    <citation type="journal article" date="2015" name="BMC Genomics">
        <title>Gene expression during zombie ant biting behavior reflects the complexity underlying fungal parasitic behavioral manipulation.</title>
        <authorList>
            <person name="de Bekker C."/>
            <person name="Ohm R.A."/>
            <person name="Loreto R.G."/>
            <person name="Sebastian A."/>
            <person name="Albert I."/>
            <person name="Merrow M."/>
            <person name="Brachmann A."/>
            <person name="Hughes D.P."/>
        </authorList>
    </citation>
    <scope>NUCLEOTIDE SEQUENCE [LARGE SCALE GENOMIC DNA]</scope>
    <source>
        <strain evidence="13 14">SC16a</strain>
    </source>
</reference>
<keyword evidence="8" id="KW-0255">Endonuclease</keyword>
<keyword evidence="14" id="KW-1185">Reference proteome</keyword>
<evidence type="ECO:0000256" key="2">
    <source>
        <dbReference type="ARBA" id="ARBA00001947"/>
    </source>
</evidence>
<evidence type="ECO:0000256" key="7">
    <source>
        <dbReference type="ARBA" id="ARBA00022723"/>
    </source>
</evidence>
<dbReference type="PANTHER" id="PTHR12553:SF49">
    <property type="entry name" value="ZINC PHOSPHODIESTERASE ELAC PROTEIN 2"/>
    <property type="match status" value="1"/>
</dbReference>
<evidence type="ECO:0000256" key="6">
    <source>
        <dbReference type="ARBA" id="ARBA00022722"/>
    </source>
</evidence>
<evidence type="ECO:0000256" key="11">
    <source>
        <dbReference type="SAM" id="MobiDB-lite"/>
    </source>
</evidence>
<evidence type="ECO:0000256" key="8">
    <source>
        <dbReference type="ARBA" id="ARBA00022759"/>
    </source>
</evidence>
<feature type="domain" description="tRNase Z endonuclease" evidence="12">
    <location>
        <begin position="10"/>
        <end position="68"/>
    </location>
</feature>
<evidence type="ECO:0000256" key="1">
    <source>
        <dbReference type="ARBA" id="ARBA00000402"/>
    </source>
</evidence>
<keyword evidence="6" id="KW-0540">Nuclease</keyword>
<dbReference type="OrthoDB" id="527344at2759"/>
<evidence type="ECO:0000256" key="10">
    <source>
        <dbReference type="ARBA" id="ARBA00022833"/>
    </source>
</evidence>
<reference evidence="13 14" key="2">
    <citation type="journal article" date="2017" name="Sci. Rep.">
        <title>Ant-infecting Ophiocordyceps genomes reveal a high diversity of potential behavioral manipulation genes and a possible major role for enterotoxins.</title>
        <authorList>
            <person name="de Bekker C."/>
            <person name="Ohm R.A."/>
            <person name="Evans H.C."/>
            <person name="Brachmann A."/>
            <person name="Hughes D.P."/>
        </authorList>
    </citation>
    <scope>NUCLEOTIDE SEQUENCE [LARGE SCALE GENOMIC DNA]</scope>
    <source>
        <strain evidence="13 14">SC16a</strain>
    </source>
</reference>
<comment type="catalytic activity">
    <reaction evidence="1">
        <text>Endonucleolytic cleavage of RNA, removing extra 3' nucleotides from tRNA precursor, generating 3' termini of tRNAs. A 3'-hydroxy group is left at the tRNA terminus and a 5'-phosphoryl group is left at the trailer molecule.</text>
        <dbReference type="EC" id="3.1.26.11"/>
    </reaction>
</comment>
<dbReference type="InterPro" id="IPR036866">
    <property type="entry name" value="RibonucZ/Hydroxyglut_hydro"/>
</dbReference>
<evidence type="ECO:0000313" key="14">
    <source>
        <dbReference type="Proteomes" id="UP000037136"/>
    </source>
</evidence>
<evidence type="ECO:0000256" key="3">
    <source>
        <dbReference type="ARBA" id="ARBA00007823"/>
    </source>
</evidence>
<dbReference type="Gene3D" id="3.60.15.10">
    <property type="entry name" value="Ribonuclease Z/Hydroxyacylglutathione hydrolase-like"/>
    <property type="match status" value="1"/>
</dbReference>
<gene>
    <name evidence="13" type="ORF">XA68_17774</name>
</gene>
<comment type="similarity">
    <text evidence="3">Belongs to the RNase Z family.</text>
</comment>
<dbReference type="Proteomes" id="UP000037136">
    <property type="component" value="Unassembled WGS sequence"/>
</dbReference>
<dbReference type="EC" id="3.1.26.11" evidence="4"/>
<dbReference type="PANTHER" id="PTHR12553">
    <property type="entry name" value="ZINC PHOSPHODIESTERASE ELAC PROTEIN 2"/>
    <property type="match status" value="1"/>
</dbReference>
<dbReference type="InterPro" id="IPR047151">
    <property type="entry name" value="RNZ2-like"/>
</dbReference>
<organism evidence="13 14">
    <name type="scientific">Ophiocordyceps unilateralis</name>
    <name type="common">Zombie-ant fungus</name>
    <name type="synonym">Torrubia unilateralis</name>
    <dbReference type="NCBI Taxonomy" id="268505"/>
    <lineage>
        <taxon>Eukaryota</taxon>
        <taxon>Fungi</taxon>
        <taxon>Dikarya</taxon>
        <taxon>Ascomycota</taxon>
        <taxon>Pezizomycotina</taxon>
        <taxon>Sordariomycetes</taxon>
        <taxon>Hypocreomycetidae</taxon>
        <taxon>Hypocreales</taxon>
        <taxon>Ophiocordycipitaceae</taxon>
        <taxon>Ophiocordyceps</taxon>
    </lineage>
</organism>
<dbReference type="GO" id="GO:0005739">
    <property type="term" value="C:mitochondrion"/>
    <property type="evidence" value="ECO:0007669"/>
    <property type="project" value="TreeGrafter"/>
</dbReference>
<sequence>MTSTVQLAVVPSADSPGTIVYFHHDKRSYLFGRVAEGTQRSFGSRKIHYSDTEHIFLSGPVGWDQMGGLLGYMLSLASTAESSTESITQDNVKKVQKGLKPSQRKGEHPGIVVHGGDNLSHVLAACRPNGPEASGLAHGPGLA</sequence>
<keyword evidence="10" id="KW-0862">Zinc</keyword>
<feature type="region of interest" description="Disordered" evidence="11">
    <location>
        <begin position="87"/>
        <end position="110"/>
    </location>
</feature>
<accession>A0A2A9PRW0</accession>
<evidence type="ECO:0000256" key="9">
    <source>
        <dbReference type="ARBA" id="ARBA00022801"/>
    </source>
</evidence>
<dbReference type="EMBL" id="LAZP02000008">
    <property type="protein sequence ID" value="PFH63130.1"/>
    <property type="molecule type" value="Genomic_DNA"/>
</dbReference>
<comment type="caution">
    <text evidence="13">The sequence shown here is derived from an EMBL/GenBank/DDBJ whole genome shotgun (WGS) entry which is preliminary data.</text>
</comment>
<dbReference type="Pfam" id="PF13691">
    <property type="entry name" value="Lactamase_B_4"/>
    <property type="match status" value="1"/>
</dbReference>
<evidence type="ECO:0000313" key="13">
    <source>
        <dbReference type="EMBL" id="PFH63130.1"/>
    </source>
</evidence>
<dbReference type="AlphaFoldDB" id="A0A2A9PRW0"/>
<evidence type="ECO:0000256" key="5">
    <source>
        <dbReference type="ARBA" id="ARBA00022694"/>
    </source>
</evidence>
<comment type="cofactor">
    <cofactor evidence="2">
        <name>Zn(2+)</name>
        <dbReference type="ChEBI" id="CHEBI:29105"/>
    </cofactor>
</comment>
<protein>
    <recommendedName>
        <fullName evidence="4">ribonuclease Z</fullName>
        <ecNumber evidence="4">3.1.26.11</ecNumber>
    </recommendedName>
</protein>
<keyword evidence="5" id="KW-0819">tRNA processing</keyword>
<keyword evidence="9" id="KW-0378">Hydrolase</keyword>
<name>A0A2A9PRW0_OPHUN</name>
<dbReference type="GO" id="GO:0042781">
    <property type="term" value="F:3'-tRNA processing endoribonuclease activity"/>
    <property type="evidence" value="ECO:0007669"/>
    <property type="project" value="UniProtKB-EC"/>
</dbReference>
<dbReference type="InterPro" id="IPR027794">
    <property type="entry name" value="tRNase_Z_dom"/>
</dbReference>
<dbReference type="GO" id="GO:0046872">
    <property type="term" value="F:metal ion binding"/>
    <property type="evidence" value="ECO:0007669"/>
    <property type="project" value="UniProtKB-KW"/>
</dbReference>
<dbReference type="STRING" id="268505.A0A2A9PRW0"/>
<evidence type="ECO:0000259" key="12">
    <source>
        <dbReference type="Pfam" id="PF13691"/>
    </source>
</evidence>
<keyword evidence="7" id="KW-0479">Metal-binding</keyword>
<evidence type="ECO:0000256" key="4">
    <source>
        <dbReference type="ARBA" id="ARBA00012477"/>
    </source>
</evidence>